<accession>A0ABP9LS14</accession>
<dbReference type="SUPFAM" id="SSF52980">
    <property type="entry name" value="Restriction endonuclease-like"/>
    <property type="match status" value="1"/>
</dbReference>
<dbReference type="Proteomes" id="UP001501083">
    <property type="component" value="Unassembled WGS sequence"/>
</dbReference>
<evidence type="ECO:0000259" key="2">
    <source>
        <dbReference type="Pfam" id="PF04471"/>
    </source>
</evidence>
<dbReference type="RefSeq" id="WP_158987913.1">
    <property type="nucleotide sequence ID" value="NZ_BAABKY010000005.1"/>
</dbReference>
<name>A0ABP9LS14_9GAMM</name>
<gene>
    <name evidence="3" type="ORF">GCM10025759_32760</name>
</gene>
<keyword evidence="1" id="KW-1133">Transmembrane helix</keyword>
<dbReference type="InterPro" id="IPR011856">
    <property type="entry name" value="tRNA_endonuc-like_dom_sf"/>
</dbReference>
<reference evidence="4" key="1">
    <citation type="journal article" date="2019" name="Int. J. Syst. Evol. Microbiol.">
        <title>The Global Catalogue of Microorganisms (GCM) 10K type strain sequencing project: providing services to taxonomists for standard genome sequencing and annotation.</title>
        <authorList>
            <consortium name="The Broad Institute Genomics Platform"/>
            <consortium name="The Broad Institute Genome Sequencing Center for Infectious Disease"/>
            <person name="Wu L."/>
            <person name="Ma J."/>
        </authorList>
    </citation>
    <scope>NUCLEOTIDE SEQUENCE [LARGE SCALE GENOMIC DNA]</scope>
    <source>
        <strain evidence="4">JCM 19212</strain>
    </source>
</reference>
<dbReference type="PANTHER" id="PTHR30015">
    <property type="entry name" value="MRR RESTRICTION SYSTEM PROTEIN"/>
    <property type="match status" value="1"/>
</dbReference>
<evidence type="ECO:0000313" key="3">
    <source>
        <dbReference type="EMBL" id="GAA5081896.1"/>
    </source>
</evidence>
<dbReference type="InterPro" id="IPR011335">
    <property type="entry name" value="Restrct_endonuc-II-like"/>
</dbReference>
<protein>
    <recommendedName>
        <fullName evidence="2">Restriction endonuclease type IV Mrr domain-containing protein</fullName>
    </recommendedName>
</protein>
<feature type="domain" description="Restriction endonuclease type IV Mrr" evidence="2">
    <location>
        <begin position="17"/>
        <end position="131"/>
    </location>
</feature>
<evidence type="ECO:0000256" key="1">
    <source>
        <dbReference type="SAM" id="Phobius"/>
    </source>
</evidence>
<keyword evidence="1" id="KW-0472">Membrane</keyword>
<dbReference type="Gene3D" id="3.40.1350.10">
    <property type="match status" value="1"/>
</dbReference>
<dbReference type="InterPro" id="IPR052906">
    <property type="entry name" value="Type_IV_Methyl-Rstrct_Enzyme"/>
</dbReference>
<evidence type="ECO:0000313" key="4">
    <source>
        <dbReference type="Proteomes" id="UP001501083"/>
    </source>
</evidence>
<feature type="transmembrane region" description="Helical" evidence="1">
    <location>
        <begin position="188"/>
        <end position="213"/>
    </location>
</feature>
<dbReference type="Pfam" id="PF04471">
    <property type="entry name" value="Mrr_cat"/>
    <property type="match status" value="1"/>
</dbReference>
<dbReference type="InterPro" id="IPR007560">
    <property type="entry name" value="Restrct_endonuc_IV_Mrr"/>
</dbReference>
<comment type="caution">
    <text evidence="3">The sequence shown here is derived from an EMBL/GenBank/DDBJ whole genome shotgun (WGS) entry which is preliminary data.</text>
</comment>
<keyword evidence="4" id="KW-1185">Reference proteome</keyword>
<dbReference type="EMBL" id="BAABKY010000005">
    <property type="protein sequence ID" value="GAA5081896.1"/>
    <property type="molecule type" value="Genomic_DNA"/>
</dbReference>
<dbReference type="PANTHER" id="PTHR30015:SF7">
    <property type="entry name" value="TYPE IV METHYL-DIRECTED RESTRICTION ENZYME ECOKMRR"/>
    <property type="match status" value="1"/>
</dbReference>
<sequence>MNGLKRVTHRRDDALTRVGWDHLETLLAAYYRSEGYEVEHVGTGGTGARFDGGIDLKLRRGEQFIVVQCKHWNAMKVPHNAVHELLGLMVNHGATGAILATSGEFTKAAIEAAQRLGHVQLIDGDDLRAMLGPIREPASAFDSIRIGANDGPGPAFARRIGERLLSAAEDRIRHGGSGRYPHNATRSFATLVAMKLLAFALFAAFMVVMYFVMTRYIVGVLQPSAAAPQRSPAASPVVAAPVSQQSATQAVDPCLEIIDAKSGSYIDRCAGGPANSHEHPRDADAAIETIAESTPEM</sequence>
<proteinExistence type="predicted"/>
<keyword evidence="1" id="KW-0812">Transmembrane</keyword>
<organism evidence="3 4">
    <name type="scientific">Lysobacter panacisoli</name>
    <dbReference type="NCBI Taxonomy" id="1255263"/>
    <lineage>
        <taxon>Bacteria</taxon>
        <taxon>Pseudomonadati</taxon>
        <taxon>Pseudomonadota</taxon>
        <taxon>Gammaproteobacteria</taxon>
        <taxon>Lysobacterales</taxon>
        <taxon>Lysobacteraceae</taxon>
        <taxon>Lysobacter</taxon>
    </lineage>
</organism>